<feature type="chain" id="PRO_5045644965" evidence="2">
    <location>
        <begin position="28"/>
        <end position="323"/>
    </location>
</feature>
<feature type="signal peptide" evidence="2">
    <location>
        <begin position="1"/>
        <end position="27"/>
    </location>
</feature>
<keyword evidence="2" id="KW-0732">Signal</keyword>
<dbReference type="InterPro" id="IPR006311">
    <property type="entry name" value="TAT_signal"/>
</dbReference>
<evidence type="ECO:0000313" key="4">
    <source>
        <dbReference type="EMBL" id="MDO6412853.1"/>
    </source>
</evidence>
<dbReference type="SUPFAM" id="SSF53474">
    <property type="entry name" value="alpha/beta-Hydrolases"/>
    <property type="match status" value="1"/>
</dbReference>
<dbReference type="InterPro" id="IPR050300">
    <property type="entry name" value="GDXG_lipolytic_enzyme"/>
</dbReference>
<evidence type="ECO:0000259" key="3">
    <source>
        <dbReference type="Pfam" id="PF20434"/>
    </source>
</evidence>
<evidence type="ECO:0000256" key="2">
    <source>
        <dbReference type="SAM" id="SignalP"/>
    </source>
</evidence>
<dbReference type="InterPro" id="IPR049492">
    <property type="entry name" value="BD-FAE-like_dom"/>
</dbReference>
<evidence type="ECO:0000256" key="1">
    <source>
        <dbReference type="ARBA" id="ARBA00022801"/>
    </source>
</evidence>
<keyword evidence="5" id="KW-1185">Reference proteome</keyword>
<feature type="domain" description="BD-FAE-like" evidence="3">
    <location>
        <begin position="91"/>
        <end position="277"/>
    </location>
</feature>
<accession>A0ABT8Y3H1</accession>
<name>A0ABT8Y3H1_9SPHN</name>
<dbReference type="Pfam" id="PF20434">
    <property type="entry name" value="BD-FAE"/>
    <property type="match status" value="1"/>
</dbReference>
<dbReference type="RefSeq" id="WP_303539187.1">
    <property type="nucleotide sequence ID" value="NZ_JAUOTP010000001.1"/>
</dbReference>
<dbReference type="InterPro" id="IPR029058">
    <property type="entry name" value="AB_hydrolase_fold"/>
</dbReference>
<protein>
    <submittedName>
        <fullName evidence="4">Alpha/beta hydrolase</fullName>
    </submittedName>
</protein>
<comment type="caution">
    <text evidence="4">The sequence shown here is derived from an EMBL/GenBank/DDBJ whole genome shotgun (WGS) entry which is preliminary data.</text>
</comment>
<dbReference type="Proteomes" id="UP001169764">
    <property type="component" value="Unassembled WGS sequence"/>
</dbReference>
<dbReference type="PROSITE" id="PS51318">
    <property type="entry name" value="TAT"/>
    <property type="match status" value="1"/>
</dbReference>
<evidence type="ECO:0000313" key="5">
    <source>
        <dbReference type="Proteomes" id="UP001169764"/>
    </source>
</evidence>
<reference evidence="4" key="1">
    <citation type="submission" date="2023-07" db="EMBL/GenBank/DDBJ databases">
        <authorList>
            <person name="Kim M."/>
        </authorList>
    </citation>
    <scope>NUCLEOTIDE SEQUENCE</scope>
    <source>
        <strain evidence="4">BIUV-7</strain>
    </source>
</reference>
<keyword evidence="1 4" id="KW-0378">Hydrolase</keyword>
<organism evidence="4 5">
    <name type="scientific">Sphingomonas natans</name>
    <dbReference type="NCBI Taxonomy" id="3063330"/>
    <lineage>
        <taxon>Bacteria</taxon>
        <taxon>Pseudomonadati</taxon>
        <taxon>Pseudomonadota</taxon>
        <taxon>Alphaproteobacteria</taxon>
        <taxon>Sphingomonadales</taxon>
        <taxon>Sphingomonadaceae</taxon>
        <taxon>Sphingomonas</taxon>
    </lineage>
</organism>
<sequence>MTLIDRRTLMAGIAATAALAAAGPASAQSFPLPKGFTRFPIWPGKAPGGEAVTVTEKEGLRRPDSPPDDTYFEHVVTPTLTMLRPKKPNGAALLLIPGGGYVRVAIGLEGYEIARRLASAGYTCFILLYRLPADGWAAGSEAPLQDAQRALRTVRSMAAREKFDPARIGVIGFSAGGHLAGWLATQDAKPSYTPIDAIDTQPLGLKVAALMYPVIMMDGPSAHAGSRKQLLGPDPTPARARAYSLEQNVAADAPPTFIAQAIDDKTVPIENATAMMMALKQKGVPVETHIFEAGGHGFGIGEKAKAAAAWPDLFLAFAARHGL</sequence>
<gene>
    <name evidence="4" type="ORF">Q4F19_00515</name>
</gene>
<dbReference type="PANTHER" id="PTHR48081:SF6">
    <property type="entry name" value="PEPTIDASE S9 PROLYL OLIGOPEPTIDASE CATALYTIC DOMAIN-CONTAINING PROTEIN"/>
    <property type="match status" value="1"/>
</dbReference>
<dbReference type="PANTHER" id="PTHR48081">
    <property type="entry name" value="AB HYDROLASE SUPERFAMILY PROTEIN C4A8.06C"/>
    <property type="match status" value="1"/>
</dbReference>
<dbReference type="Gene3D" id="3.40.50.1820">
    <property type="entry name" value="alpha/beta hydrolase"/>
    <property type="match status" value="1"/>
</dbReference>
<proteinExistence type="predicted"/>
<dbReference type="GO" id="GO:0016787">
    <property type="term" value="F:hydrolase activity"/>
    <property type="evidence" value="ECO:0007669"/>
    <property type="project" value="UniProtKB-KW"/>
</dbReference>
<dbReference type="EMBL" id="JAUOTP010000001">
    <property type="protein sequence ID" value="MDO6412853.1"/>
    <property type="molecule type" value="Genomic_DNA"/>
</dbReference>